<evidence type="ECO:0000256" key="4">
    <source>
        <dbReference type="ARBA" id="ARBA00022989"/>
    </source>
</evidence>
<evidence type="ECO:0000256" key="1">
    <source>
        <dbReference type="ARBA" id="ARBA00004651"/>
    </source>
</evidence>
<dbReference type="InterPro" id="IPR035919">
    <property type="entry name" value="EAL_sf"/>
</dbReference>
<dbReference type="GO" id="GO:0005886">
    <property type="term" value="C:plasma membrane"/>
    <property type="evidence" value="ECO:0007669"/>
    <property type="project" value="UniProtKB-SubCell"/>
</dbReference>
<feature type="domain" description="EAL" evidence="7">
    <location>
        <begin position="469"/>
        <end position="723"/>
    </location>
</feature>
<dbReference type="Gene3D" id="3.30.70.270">
    <property type="match status" value="1"/>
</dbReference>
<dbReference type="NCBIfam" id="TIGR00254">
    <property type="entry name" value="GGDEF"/>
    <property type="match status" value="1"/>
</dbReference>
<reference evidence="9" key="1">
    <citation type="submission" date="2020-08" db="EMBL/GenBank/DDBJ databases">
        <title>Genome public.</title>
        <authorList>
            <person name="Liu C."/>
            <person name="Sun Q."/>
        </authorList>
    </citation>
    <scope>NUCLEOTIDE SEQUENCE</scope>
    <source>
        <strain evidence="9">NSJ-54</strain>
    </source>
</reference>
<dbReference type="Pfam" id="PF00990">
    <property type="entry name" value="GGDEF"/>
    <property type="match status" value="1"/>
</dbReference>
<proteinExistence type="predicted"/>
<name>A0A926EAJ5_9FIRM</name>
<comment type="caution">
    <text evidence="9">The sequence shown here is derived from an EMBL/GenBank/DDBJ whole genome shotgun (WGS) entry which is preliminary data.</text>
</comment>
<evidence type="ECO:0000259" key="7">
    <source>
        <dbReference type="PROSITE" id="PS50883"/>
    </source>
</evidence>
<dbReference type="Proteomes" id="UP000660861">
    <property type="component" value="Unassembled WGS sequence"/>
</dbReference>
<evidence type="ECO:0000256" key="3">
    <source>
        <dbReference type="ARBA" id="ARBA00022692"/>
    </source>
</evidence>
<dbReference type="RefSeq" id="WP_262396596.1">
    <property type="nucleotide sequence ID" value="NZ_JACRTC010000001.1"/>
</dbReference>
<dbReference type="SUPFAM" id="SSF141868">
    <property type="entry name" value="EAL domain-like"/>
    <property type="match status" value="1"/>
</dbReference>
<organism evidence="9 10">
    <name type="scientific">Zongyangia hominis</name>
    <dbReference type="NCBI Taxonomy" id="2763677"/>
    <lineage>
        <taxon>Bacteria</taxon>
        <taxon>Bacillati</taxon>
        <taxon>Bacillota</taxon>
        <taxon>Clostridia</taxon>
        <taxon>Eubacteriales</taxon>
        <taxon>Oscillospiraceae</taxon>
        <taxon>Zongyangia</taxon>
    </lineage>
</organism>
<evidence type="ECO:0000256" key="6">
    <source>
        <dbReference type="SAM" id="Phobius"/>
    </source>
</evidence>
<evidence type="ECO:0000259" key="8">
    <source>
        <dbReference type="PROSITE" id="PS50887"/>
    </source>
</evidence>
<keyword evidence="2" id="KW-1003">Cell membrane</keyword>
<dbReference type="SMART" id="SM00267">
    <property type="entry name" value="GGDEF"/>
    <property type="match status" value="1"/>
</dbReference>
<feature type="domain" description="GGDEF" evidence="8">
    <location>
        <begin position="328"/>
        <end position="460"/>
    </location>
</feature>
<feature type="transmembrane region" description="Helical" evidence="6">
    <location>
        <begin position="264"/>
        <end position="287"/>
    </location>
</feature>
<keyword evidence="4 6" id="KW-1133">Transmembrane helix</keyword>
<evidence type="ECO:0000256" key="5">
    <source>
        <dbReference type="ARBA" id="ARBA00023136"/>
    </source>
</evidence>
<dbReference type="AlphaFoldDB" id="A0A926EAJ5"/>
<dbReference type="InterPro" id="IPR033479">
    <property type="entry name" value="dCache_1"/>
</dbReference>
<dbReference type="Gene3D" id="3.30.450.20">
    <property type="entry name" value="PAS domain"/>
    <property type="match status" value="1"/>
</dbReference>
<evidence type="ECO:0000313" key="10">
    <source>
        <dbReference type="Proteomes" id="UP000660861"/>
    </source>
</evidence>
<dbReference type="PANTHER" id="PTHR33121:SF70">
    <property type="entry name" value="SIGNALING PROTEIN YKOW"/>
    <property type="match status" value="1"/>
</dbReference>
<keyword evidence="10" id="KW-1185">Reference proteome</keyword>
<dbReference type="SMART" id="SM00052">
    <property type="entry name" value="EAL"/>
    <property type="match status" value="1"/>
</dbReference>
<evidence type="ECO:0000256" key="2">
    <source>
        <dbReference type="ARBA" id="ARBA00022475"/>
    </source>
</evidence>
<accession>A0A926EAJ5</accession>
<sequence>MIVLIIMVIVNYTQQLDRTFEEEAHTYLNEISRQAATFLHKQITAEMQSMRDLANYIGDQQDFDLESALDHLRNVNKYNGLKRMGIIVRDGTAYTTDDQTFYLGDREYFNQALQGKDIVSDTLIDKIGGGQINVCASPIYHDGRIVAVLFATHRIETYEQTLSVTFFGGQGYAYVANTQGDIMLCSSGAPRGYQNVLEFYRGAQESENPFGDVVNDMQSGENGFRLVKTGREEKYICYNPVDINDWYVFFVTPQSVVSSKTSGIMNYTMIMCGCIVVAFILLFLVNIRNESRSRARLANLAYSDPVTGIRNLAKFRLDAQKLLDKAHEPYAVIQFDVDKFKYINDVFGYSEGNRTLRHIAHVLSTHMEPGELCARSTNDHFVLMLHYQDDDSLLVRLYRLCEKICAQEHEGVAPFTLLLTFGIYRTTDELLDIVAMLDRASIAQKSKKGFHQTSFAFYNEELRQQMIKEKNLENEMTAAMQHHEFVVYYQPKYYINSLKLAGSEALVRWNHPERGLIPPGDFVPLFEKNGFIVEVDLYVFESVCQTIRRWLDEGLSPLPVSVNISRLHLHNPNFLEEFVAILKKYEVPANLLEFELTESVVFDNVELLIHLLHQLHRSGFLLSMDDFGTGYSSLNMLKDIPVDVLKLDRAFFEETDNDGRSRHIVTSVVALMRSLGIKVVAEGVETASQLSFLKSIQCDIAQGYYLARPMPLEDFEALIRKEQHSSDPPQ</sequence>
<dbReference type="InterPro" id="IPR050706">
    <property type="entry name" value="Cyclic-di-GMP_PDE-like"/>
</dbReference>
<dbReference type="CDD" id="cd01949">
    <property type="entry name" value="GGDEF"/>
    <property type="match status" value="1"/>
</dbReference>
<dbReference type="PANTHER" id="PTHR33121">
    <property type="entry name" value="CYCLIC DI-GMP PHOSPHODIESTERASE PDEF"/>
    <property type="match status" value="1"/>
</dbReference>
<dbReference type="Pfam" id="PF00563">
    <property type="entry name" value="EAL"/>
    <property type="match status" value="1"/>
</dbReference>
<dbReference type="GO" id="GO:0071111">
    <property type="term" value="F:cyclic-guanylate-specific phosphodiesterase activity"/>
    <property type="evidence" value="ECO:0007669"/>
    <property type="project" value="InterPro"/>
</dbReference>
<evidence type="ECO:0000313" key="9">
    <source>
        <dbReference type="EMBL" id="MBC8569498.1"/>
    </source>
</evidence>
<dbReference type="PROSITE" id="PS50883">
    <property type="entry name" value="EAL"/>
    <property type="match status" value="1"/>
</dbReference>
<comment type="subcellular location">
    <subcellularLocation>
        <location evidence="1">Cell membrane</location>
        <topology evidence="1">Multi-pass membrane protein</topology>
    </subcellularLocation>
</comment>
<dbReference type="EMBL" id="JACRTC010000001">
    <property type="protein sequence ID" value="MBC8569498.1"/>
    <property type="molecule type" value="Genomic_DNA"/>
</dbReference>
<dbReference type="SUPFAM" id="SSF55073">
    <property type="entry name" value="Nucleotide cyclase"/>
    <property type="match status" value="1"/>
</dbReference>
<keyword evidence="3 6" id="KW-0812">Transmembrane</keyword>
<dbReference type="CDD" id="cd01948">
    <property type="entry name" value="EAL"/>
    <property type="match status" value="1"/>
</dbReference>
<dbReference type="PROSITE" id="PS50887">
    <property type="entry name" value="GGDEF"/>
    <property type="match status" value="1"/>
</dbReference>
<dbReference type="InterPro" id="IPR000160">
    <property type="entry name" value="GGDEF_dom"/>
</dbReference>
<protein>
    <submittedName>
        <fullName evidence="9">EAL domain-containing protein</fullName>
    </submittedName>
</protein>
<dbReference type="Pfam" id="PF02743">
    <property type="entry name" value="dCache_1"/>
    <property type="match status" value="1"/>
</dbReference>
<dbReference type="InterPro" id="IPR043128">
    <property type="entry name" value="Rev_trsase/Diguanyl_cyclase"/>
</dbReference>
<keyword evidence="5 6" id="KW-0472">Membrane</keyword>
<dbReference type="InterPro" id="IPR029787">
    <property type="entry name" value="Nucleotide_cyclase"/>
</dbReference>
<gene>
    <name evidence="9" type="ORF">H8709_01460</name>
</gene>
<dbReference type="InterPro" id="IPR001633">
    <property type="entry name" value="EAL_dom"/>
</dbReference>
<dbReference type="Gene3D" id="3.20.20.450">
    <property type="entry name" value="EAL domain"/>
    <property type="match status" value="1"/>
</dbReference>